<keyword evidence="5" id="KW-0032">Aminotransferase</keyword>
<evidence type="ECO:0000313" key="12">
    <source>
        <dbReference type="EMBL" id="RCI01662.1"/>
    </source>
</evidence>
<evidence type="ECO:0000256" key="5">
    <source>
        <dbReference type="ARBA" id="ARBA00022576"/>
    </source>
</evidence>
<evidence type="ECO:0000256" key="3">
    <source>
        <dbReference type="ARBA" id="ARBA00007441"/>
    </source>
</evidence>
<gene>
    <name evidence="12" type="ORF">CU098_007333</name>
</gene>
<dbReference type="GO" id="GO:0005375">
    <property type="term" value="F:copper ion transmembrane transporter activity"/>
    <property type="evidence" value="ECO:0007669"/>
    <property type="project" value="InterPro"/>
</dbReference>
<dbReference type="GO" id="GO:0016020">
    <property type="term" value="C:membrane"/>
    <property type="evidence" value="ECO:0007669"/>
    <property type="project" value="UniProtKB-SubCell"/>
</dbReference>
<dbReference type="InterPro" id="IPR050859">
    <property type="entry name" value="Class-I_PLP-dep_aminotransf"/>
</dbReference>
<dbReference type="AlphaFoldDB" id="A0A367KII8"/>
<evidence type="ECO:0000256" key="1">
    <source>
        <dbReference type="ARBA" id="ARBA00001933"/>
    </source>
</evidence>
<reference evidence="12 13" key="1">
    <citation type="journal article" date="2018" name="G3 (Bethesda)">
        <title>Phylogenetic and Phylogenomic Definition of Rhizopus Species.</title>
        <authorList>
            <person name="Gryganskyi A.P."/>
            <person name="Golan J."/>
            <person name="Dolatabadi S."/>
            <person name="Mondo S."/>
            <person name="Robb S."/>
            <person name="Idnurm A."/>
            <person name="Muszewska A."/>
            <person name="Steczkiewicz K."/>
            <person name="Masonjones S."/>
            <person name="Liao H.L."/>
            <person name="Gajdeczka M.T."/>
            <person name="Anike F."/>
            <person name="Vuek A."/>
            <person name="Anishchenko I.M."/>
            <person name="Voigt K."/>
            <person name="de Hoog G.S."/>
            <person name="Smith M.E."/>
            <person name="Heitman J."/>
            <person name="Vilgalys R."/>
            <person name="Stajich J.E."/>
        </authorList>
    </citation>
    <scope>NUCLEOTIDE SEQUENCE [LARGE SCALE GENOMIC DNA]</scope>
    <source>
        <strain evidence="12 13">LSU 92-RS-03</strain>
    </source>
</reference>
<dbReference type="PANTHER" id="PTHR42790">
    <property type="entry name" value="AMINOTRANSFERASE"/>
    <property type="match status" value="1"/>
</dbReference>
<evidence type="ECO:0000256" key="9">
    <source>
        <dbReference type="ARBA" id="ARBA00022989"/>
    </source>
</evidence>
<comment type="caution">
    <text evidence="12">The sequence shown here is derived from an EMBL/GenBank/DDBJ whole genome shotgun (WGS) entry which is preliminary data.</text>
</comment>
<comment type="subcellular location">
    <subcellularLocation>
        <location evidence="2">Membrane</location>
    </subcellularLocation>
</comment>
<dbReference type="OrthoDB" id="691673at2759"/>
<dbReference type="PANTHER" id="PTHR42790:SF19">
    <property type="entry name" value="KYNURENINE_ALPHA-AMINOADIPATE AMINOTRANSFERASE, MITOCHONDRIAL"/>
    <property type="match status" value="1"/>
</dbReference>
<keyword evidence="9" id="KW-1133">Transmembrane helix</keyword>
<sequence>MDHSNHNMGNMSMAGNNEHTGHMMMGGMGTFHWKIAGDGLWINTWVPNSKGSYTGALFGILFMAILSRGIPVLEIGFMSWKKAQVVKASNDRLNEITYISELSKSRQPSPIRALTPYLHEENMISLGAGQPNPTTFPFKTMSVTLESGETLQIDQQLFKRCLSYDLTSGLPQLNEWLKNLQEMEHKPPVKNYALSIGVGSQDLLTKAFEMVIDPGTALLVEDPSYTGAISYLRTQPCELIGVATDAEGVIPEALDKILNEWPSASSGKGNGKKPKVLYTIPCGGNPTGATASLGRKKSVYAVCQKHDLLIFEDDPYYYLQFESPRVPSYLSFDHDGRVLRFDSMSKILSSGLRIGWVTGPPALIERINLHTMVTNLQPSGIPQLMAYELLNSWGYDTFFKHIETVSGFYRKKSAQFAECLEKRMKGYGEWVVPSGGMFFWIKLLGGITDSSDLVMNTAIPKKKVLAVPGIAFMPAGNRTPYLRVSFSNVSYEQMDEGLRRLAEAIQEEADRNGVEIKF</sequence>
<comment type="similarity">
    <text evidence="3">Belongs to the class-I pyridoxal-phosphate-dependent aminotransferase family.</text>
</comment>
<evidence type="ECO:0000256" key="6">
    <source>
        <dbReference type="ARBA" id="ARBA00022679"/>
    </source>
</evidence>
<proteinExistence type="inferred from homology"/>
<name>A0A367KII8_RHIST</name>
<dbReference type="EMBL" id="PJQM01001722">
    <property type="protein sequence ID" value="RCI01662.1"/>
    <property type="molecule type" value="Genomic_DNA"/>
</dbReference>
<dbReference type="InterPro" id="IPR004839">
    <property type="entry name" value="Aminotransferase_I/II_large"/>
</dbReference>
<dbReference type="STRING" id="4846.A0A367KII8"/>
<comment type="cofactor">
    <cofactor evidence="1">
        <name>pyridoxal 5'-phosphate</name>
        <dbReference type="ChEBI" id="CHEBI:597326"/>
    </cofactor>
</comment>
<evidence type="ECO:0000313" key="13">
    <source>
        <dbReference type="Proteomes" id="UP000253551"/>
    </source>
</evidence>
<keyword evidence="13" id="KW-1185">Reference proteome</keyword>
<dbReference type="FunFam" id="3.40.640.10:FF:000053">
    <property type="entry name" value="Aminotransferase, class I"/>
    <property type="match status" value="1"/>
</dbReference>
<dbReference type="InterPro" id="IPR007274">
    <property type="entry name" value="Cop_transporter"/>
</dbReference>
<keyword evidence="7" id="KW-0812">Transmembrane</keyword>
<organism evidence="12 13">
    <name type="scientific">Rhizopus stolonifer</name>
    <name type="common">Rhizopus nigricans</name>
    <dbReference type="NCBI Taxonomy" id="4846"/>
    <lineage>
        <taxon>Eukaryota</taxon>
        <taxon>Fungi</taxon>
        <taxon>Fungi incertae sedis</taxon>
        <taxon>Mucoromycota</taxon>
        <taxon>Mucoromycotina</taxon>
        <taxon>Mucoromycetes</taxon>
        <taxon>Mucorales</taxon>
        <taxon>Mucorineae</taxon>
        <taxon>Rhizopodaceae</taxon>
        <taxon>Rhizopus</taxon>
    </lineage>
</organism>
<comment type="subunit">
    <text evidence="4">Homodimer.</text>
</comment>
<evidence type="ECO:0000259" key="11">
    <source>
        <dbReference type="Pfam" id="PF00155"/>
    </source>
</evidence>
<dbReference type="GO" id="GO:1901605">
    <property type="term" value="P:alpha-amino acid metabolic process"/>
    <property type="evidence" value="ECO:0007669"/>
    <property type="project" value="TreeGrafter"/>
</dbReference>
<evidence type="ECO:0000256" key="8">
    <source>
        <dbReference type="ARBA" id="ARBA00022898"/>
    </source>
</evidence>
<accession>A0A367KII8</accession>
<dbReference type="InterPro" id="IPR015421">
    <property type="entry name" value="PyrdxlP-dep_Trfase_major"/>
</dbReference>
<evidence type="ECO:0000256" key="2">
    <source>
        <dbReference type="ARBA" id="ARBA00004370"/>
    </source>
</evidence>
<evidence type="ECO:0000256" key="7">
    <source>
        <dbReference type="ARBA" id="ARBA00022692"/>
    </source>
</evidence>
<evidence type="ECO:0000256" key="4">
    <source>
        <dbReference type="ARBA" id="ARBA00011738"/>
    </source>
</evidence>
<protein>
    <recommendedName>
        <fullName evidence="11">Aminotransferase class I/classII large domain-containing protein</fullName>
    </recommendedName>
</protein>
<keyword evidence="10" id="KW-0472">Membrane</keyword>
<dbReference type="Pfam" id="PF00155">
    <property type="entry name" value="Aminotran_1_2"/>
    <property type="match status" value="1"/>
</dbReference>
<keyword evidence="6" id="KW-0808">Transferase</keyword>
<dbReference type="GO" id="GO:0008483">
    <property type="term" value="F:transaminase activity"/>
    <property type="evidence" value="ECO:0007669"/>
    <property type="project" value="UniProtKB-KW"/>
</dbReference>
<dbReference type="SUPFAM" id="SSF53383">
    <property type="entry name" value="PLP-dependent transferases"/>
    <property type="match status" value="1"/>
</dbReference>
<dbReference type="CDD" id="cd00609">
    <property type="entry name" value="AAT_like"/>
    <property type="match status" value="1"/>
</dbReference>
<evidence type="ECO:0000256" key="10">
    <source>
        <dbReference type="ARBA" id="ARBA00023136"/>
    </source>
</evidence>
<feature type="domain" description="Aminotransferase class I/classII large" evidence="11">
    <location>
        <begin position="123"/>
        <end position="501"/>
    </location>
</feature>
<dbReference type="Pfam" id="PF04145">
    <property type="entry name" value="Ctr"/>
    <property type="match status" value="1"/>
</dbReference>
<dbReference type="InterPro" id="IPR015424">
    <property type="entry name" value="PyrdxlP-dep_Trfase"/>
</dbReference>
<dbReference type="Proteomes" id="UP000253551">
    <property type="component" value="Unassembled WGS sequence"/>
</dbReference>
<dbReference type="Gene3D" id="3.40.640.10">
    <property type="entry name" value="Type I PLP-dependent aspartate aminotransferase-like (Major domain)"/>
    <property type="match status" value="1"/>
</dbReference>
<keyword evidence="8" id="KW-0663">Pyridoxal phosphate</keyword>
<dbReference type="GO" id="GO:0030170">
    <property type="term" value="F:pyridoxal phosphate binding"/>
    <property type="evidence" value="ECO:0007669"/>
    <property type="project" value="InterPro"/>
</dbReference>